<keyword evidence="3 9" id="KW-0031">Aminopeptidase</keyword>
<protein>
    <recommendedName>
        <fullName evidence="10">M18 family aminopeptidase</fullName>
        <ecNumber evidence="10">3.4.11.-</ecNumber>
    </recommendedName>
</protein>
<dbReference type="EC" id="3.4.11.-" evidence="10"/>
<dbReference type="SUPFAM" id="SSF101821">
    <property type="entry name" value="Aminopeptidase/glucanase lid domain"/>
    <property type="match status" value="1"/>
</dbReference>
<dbReference type="Proteomes" id="UP000516117">
    <property type="component" value="Chromosome"/>
</dbReference>
<dbReference type="InterPro" id="IPR023358">
    <property type="entry name" value="Peptidase_M18_dom2"/>
</dbReference>
<dbReference type="AlphaFoldDB" id="A0A7H0H263"/>
<dbReference type="GO" id="GO:0008237">
    <property type="term" value="F:metallopeptidase activity"/>
    <property type="evidence" value="ECO:0007669"/>
    <property type="project" value="UniProtKB-KW"/>
</dbReference>
<dbReference type="InterPro" id="IPR001948">
    <property type="entry name" value="Peptidase_M18"/>
</dbReference>
<dbReference type="SUPFAM" id="SSF53187">
    <property type="entry name" value="Zn-dependent exopeptidases"/>
    <property type="match status" value="1"/>
</dbReference>
<evidence type="ECO:0000256" key="2">
    <source>
        <dbReference type="ARBA" id="ARBA00008290"/>
    </source>
</evidence>
<dbReference type="PANTHER" id="PTHR28570">
    <property type="entry name" value="ASPARTYL AMINOPEPTIDASE"/>
    <property type="match status" value="1"/>
</dbReference>
<comment type="similarity">
    <text evidence="2 9">Belongs to the peptidase M18 family.</text>
</comment>
<organism evidence="11 12">
    <name type="scientific">Tessaracoccus defluvii</name>
    <dbReference type="NCBI Taxonomy" id="1285901"/>
    <lineage>
        <taxon>Bacteria</taxon>
        <taxon>Bacillati</taxon>
        <taxon>Actinomycetota</taxon>
        <taxon>Actinomycetes</taxon>
        <taxon>Propionibacteriales</taxon>
        <taxon>Propionibacteriaceae</taxon>
        <taxon>Tessaracoccus</taxon>
    </lineage>
</organism>
<keyword evidence="5 9" id="KW-0479">Metal-binding</keyword>
<evidence type="ECO:0000256" key="1">
    <source>
        <dbReference type="ARBA" id="ARBA00001947"/>
    </source>
</evidence>
<dbReference type="KEGG" id="tdf:H9L22_09845"/>
<dbReference type="CDD" id="cd05658">
    <property type="entry name" value="M18_DAP"/>
    <property type="match status" value="1"/>
</dbReference>
<proteinExistence type="inferred from homology"/>
<evidence type="ECO:0000256" key="3">
    <source>
        <dbReference type="ARBA" id="ARBA00022438"/>
    </source>
</evidence>
<keyword evidence="4 9" id="KW-0645">Protease</keyword>
<keyword evidence="12" id="KW-1185">Reference proteome</keyword>
<accession>A0A7H0H263</accession>
<dbReference type="GO" id="GO:0008270">
    <property type="term" value="F:zinc ion binding"/>
    <property type="evidence" value="ECO:0007669"/>
    <property type="project" value="InterPro"/>
</dbReference>
<evidence type="ECO:0000256" key="8">
    <source>
        <dbReference type="ARBA" id="ARBA00023049"/>
    </source>
</evidence>
<dbReference type="NCBIfam" id="NF002759">
    <property type="entry name" value="PRK02813.1"/>
    <property type="match status" value="1"/>
</dbReference>
<dbReference type="RefSeq" id="WP_187719767.1">
    <property type="nucleotide sequence ID" value="NZ_BAABBL010000008.1"/>
</dbReference>
<evidence type="ECO:0000313" key="12">
    <source>
        <dbReference type="Proteomes" id="UP000516117"/>
    </source>
</evidence>
<keyword evidence="8 9" id="KW-0482">Metalloprotease</keyword>
<evidence type="ECO:0000256" key="4">
    <source>
        <dbReference type="ARBA" id="ARBA00022670"/>
    </source>
</evidence>
<dbReference type="GO" id="GO:0006508">
    <property type="term" value="P:proteolysis"/>
    <property type="evidence" value="ECO:0007669"/>
    <property type="project" value="UniProtKB-KW"/>
</dbReference>
<gene>
    <name evidence="11" type="ORF">H9L22_09845</name>
</gene>
<reference evidence="11 12" key="1">
    <citation type="submission" date="2020-08" db="EMBL/GenBank/DDBJ databases">
        <title>Genome sequence of Tessaracoccus defluvii JCM 17540T.</title>
        <authorList>
            <person name="Hyun D.-W."/>
            <person name="Bae J.-W."/>
        </authorList>
    </citation>
    <scope>NUCLEOTIDE SEQUENCE [LARGE SCALE GENOMIC DNA]</scope>
    <source>
        <strain evidence="11 12">JCM 17540</strain>
    </source>
</reference>
<dbReference type="Gene3D" id="2.30.250.10">
    <property type="entry name" value="Aminopeptidase i, Domain 2"/>
    <property type="match status" value="1"/>
</dbReference>
<keyword evidence="7 9" id="KW-0862">Zinc</keyword>
<dbReference type="GO" id="GO:0004177">
    <property type="term" value="F:aminopeptidase activity"/>
    <property type="evidence" value="ECO:0007669"/>
    <property type="project" value="UniProtKB-KW"/>
</dbReference>
<sequence>MLDSAQNHIDDLADFVAASPTSYHAADQLAARLKQAGFEQVDPRRPFGEPGGRRFLIRDGAVVAWVAPETLTEEAGFRIVGTHTDSPSFKVKPGDLPRSAGWTQLGVEVYGGPLINSWLDRDLGVAGRIVTRDGASHLVRTGAIARIPQLAIHLDRTANDALKLDRQTSTQPILAIDLRQPLIEHLCGLAGIDAADVAFHDLTLFDTQLPAVIGVEGEFFASGRLDNLLSTHAALTAFESLEVGGDVAIFAAFDHEEVGSDTTTGAGGPLLQDVLERLAAGYGLDLDGTRAMFARSSCVSADCGHVVHPNYPGHHDPMNKPLPNRGPLLKINANQRYATDAVGAAIWLRACDAAGVPTQPFVSNNAVPCGSTIGPITATRLGITTVDVGAGLLSMHSARELCGVDDPWFLARAMGAYWIG</sequence>
<dbReference type="PRINTS" id="PR00932">
    <property type="entry name" value="AMINO1PTASE"/>
</dbReference>
<evidence type="ECO:0000256" key="10">
    <source>
        <dbReference type="RuleBase" id="RU004387"/>
    </source>
</evidence>
<evidence type="ECO:0000256" key="6">
    <source>
        <dbReference type="ARBA" id="ARBA00022801"/>
    </source>
</evidence>
<evidence type="ECO:0000256" key="5">
    <source>
        <dbReference type="ARBA" id="ARBA00022723"/>
    </source>
</evidence>
<evidence type="ECO:0000313" key="11">
    <source>
        <dbReference type="EMBL" id="QNP54629.1"/>
    </source>
</evidence>
<comment type="cofactor">
    <cofactor evidence="1 10">
        <name>Zn(2+)</name>
        <dbReference type="ChEBI" id="CHEBI:29105"/>
    </cofactor>
</comment>
<dbReference type="Pfam" id="PF02127">
    <property type="entry name" value="Peptidase_M18"/>
    <property type="match status" value="1"/>
</dbReference>
<dbReference type="GO" id="GO:0005737">
    <property type="term" value="C:cytoplasm"/>
    <property type="evidence" value="ECO:0007669"/>
    <property type="project" value="UniProtKB-ARBA"/>
</dbReference>
<name>A0A7H0H263_9ACTN</name>
<evidence type="ECO:0000256" key="9">
    <source>
        <dbReference type="RuleBase" id="RU004386"/>
    </source>
</evidence>
<dbReference type="EMBL" id="CP060789">
    <property type="protein sequence ID" value="QNP54629.1"/>
    <property type="molecule type" value="Genomic_DNA"/>
</dbReference>
<keyword evidence="6 9" id="KW-0378">Hydrolase</keyword>
<evidence type="ECO:0000256" key="7">
    <source>
        <dbReference type="ARBA" id="ARBA00022833"/>
    </source>
</evidence>
<dbReference type="PANTHER" id="PTHR28570:SF3">
    <property type="entry name" value="ASPARTYL AMINOPEPTIDASE"/>
    <property type="match status" value="1"/>
</dbReference>
<dbReference type="Gene3D" id="3.40.630.10">
    <property type="entry name" value="Zn peptidases"/>
    <property type="match status" value="1"/>
</dbReference>